<dbReference type="AlphaFoldDB" id="A0A852TWP1"/>
<feature type="region of interest" description="Disordered" evidence="1">
    <location>
        <begin position="1"/>
        <end position="38"/>
    </location>
</feature>
<accession>A0A852TWP1</accession>
<reference evidence="2 3" key="1">
    <citation type="submission" date="2020-07" db="EMBL/GenBank/DDBJ databases">
        <title>Sequencing the genomes of 1000 actinobacteria strains.</title>
        <authorList>
            <person name="Klenk H.-P."/>
        </authorList>
    </citation>
    <scope>NUCLEOTIDE SEQUENCE [LARGE SCALE GENOMIC DNA]</scope>
    <source>
        <strain evidence="2 3">CXB654</strain>
    </source>
</reference>
<sequence length="52" mass="5698">MGARRRLRGRTTAARTDPPDGAVPSRRSSMDLGADTVHDYTAEYVPGLPRSR</sequence>
<name>A0A852TWP1_9ACTN</name>
<proteinExistence type="predicted"/>
<comment type="caution">
    <text evidence="2">The sequence shown here is derived from an EMBL/GenBank/DDBJ whole genome shotgun (WGS) entry which is preliminary data.</text>
</comment>
<evidence type="ECO:0000313" key="2">
    <source>
        <dbReference type="EMBL" id="NYE47727.1"/>
    </source>
</evidence>
<dbReference type="RefSeq" id="WP_179643626.1">
    <property type="nucleotide sequence ID" value="NZ_BAAAYY010000018.1"/>
</dbReference>
<dbReference type="EMBL" id="JACCCC010000001">
    <property type="protein sequence ID" value="NYE47727.1"/>
    <property type="molecule type" value="Genomic_DNA"/>
</dbReference>
<keyword evidence="3" id="KW-1185">Reference proteome</keyword>
<evidence type="ECO:0000256" key="1">
    <source>
        <dbReference type="SAM" id="MobiDB-lite"/>
    </source>
</evidence>
<dbReference type="Proteomes" id="UP000589036">
    <property type="component" value="Unassembled WGS sequence"/>
</dbReference>
<evidence type="ECO:0000313" key="3">
    <source>
        <dbReference type="Proteomes" id="UP000589036"/>
    </source>
</evidence>
<gene>
    <name evidence="2" type="ORF">HDA32_002847</name>
</gene>
<protein>
    <submittedName>
        <fullName evidence="2">Uncharacterized protein</fullName>
    </submittedName>
</protein>
<organism evidence="2 3">
    <name type="scientific">Spinactinospora alkalitolerans</name>
    <dbReference type="NCBI Taxonomy" id="687207"/>
    <lineage>
        <taxon>Bacteria</taxon>
        <taxon>Bacillati</taxon>
        <taxon>Actinomycetota</taxon>
        <taxon>Actinomycetes</taxon>
        <taxon>Streptosporangiales</taxon>
        <taxon>Nocardiopsidaceae</taxon>
        <taxon>Spinactinospora</taxon>
    </lineage>
</organism>